<evidence type="ECO:0000256" key="1">
    <source>
        <dbReference type="SAM" id="MobiDB-lite"/>
    </source>
</evidence>
<comment type="caution">
    <text evidence="2">The sequence shown here is derived from an EMBL/GenBank/DDBJ whole genome shotgun (WGS) entry which is preliminary data.</text>
</comment>
<dbReference type="AlphaFoldDB" id="A0AAV4AMZ4"/>
<protein>
    <submittedName>
        <fullName evidence="2">Uncharacterized protein</fullName>
    </submittedName>
</protein>
<keyword evidence="3" id="KW-1185">Reference proteome</keyword>
<dbReference type="Proteomes" id="UP000735302">
    <property type="component" value="Unassembled WGS sequence"/>
</dbReference>
<proteinExistence type="predicted"/>
<dbReference type="EMBL" id="BLXT01003994">
    <property type="protein sequence ID" value="GFO08720.1"/>
    <property type="molecule type" value="Genomic_DNA"/>
</dbReference>
<reference evidence="2 3" key="1">
    <citation type="journal article" date="2021" name="Elife">
        <title>Chloroplast acquisition without the gene transfer in kleptoplastic sea slugs, Plakobranchus ocellatus.</title>
        <authorList>
            <person name="Maeda T."/>
            <person name="Takahashi S."/>
            <person name="Yoshida T."/>
            <person name="Shimamura S."/>
            <person name="Takaki Y."/>
            <person name="Nagai Y."/>
            <person name="Toyoda A."/>
            <person name="Suzuki Y."/>
            <person name="Arimoto A."/>
            <person name="Ishii H."/>
            <person name="Satoh N."/>
            <person name="Nishiyama T."/>
            <person name="Hasebe M."/>
            <person name="Maruyama T."/>
            <person name="Minagawa J."/>
            <person name="Obokata J."/>
            <person name="Shigenobu S."/>
        </authorList>
    </citation>
    <scope>NUCLEOTIDE SEQUENCE [LARGE SCALE GENOMIC DNA]</scope>
</reference>
<organism evidence="2 3">
    <name type="scientific">Plakobranchus ocellatus</name>
    <dbReference type="NCBI Taxonomy" id="259542"/>
    <lineage>
        <taxon>Eukaryota</taxon>
        <taxon>Metazoa</taxon>
        <taxon>Spiralia</taxon>
        <taxon>Lophotrochozoa</taxon>
        <taxon>Mollusca</taxon>
        <taxon>Gastropoda</taxon>
        <taxon>Heterobranchia</taxon>
        <taxon>Euthyneura</taxon>
        <taxon>Panpulmonata</taxon>
        <taxon>Sacoglossa</taxon>
        <taxon>Placobranchoidea</taxon>
        <taxon>Plakobranchidae</taxon>
        <taxon>Plakobranchus</taxon>
    </lineage>
</organism>
<sequence length="115" mass="13133">MRENTTETTFGEMKTCIKAAVRTRWIKQHPSFSALDLYHSLNRVKQTTIFWLRTEHNRLRKYMYTKLKIGETPICQCGQGPQSGEHISKTSPNLGTRYGPSPPSSQKICMALGET</sequence>
<feature type="region of interest" description="Disordered" evidence="1">
    <location>
        <begin position="80"/>
        <end position="105"/>
    </location>
</feature>
<evidence type="ECO:0000313" key="3">
    <source>
        <dbReference type="Proteomes" id="UP000735302"/>
    </source>
</evidence>
<name>A0AAV4AMZ4_9GAST</name>
<accession>A0AAV4AMZ4</accession>
<gene>
    <name evidence="2" type="ORF">PoB_003522500</name>
</gene>
<evidence type="ECO:0000313" key="2">
    <source>
        <dbReference type="EMBL" id="GFO08720.1"/>
    </source>
</evidence>